<dbReference type="Proteomes" id="UP000095287">
    <property type="component" value="Unplaced"/>
</dbReference>
<sequence length="102" mass="11862">MSDMFLLRYVKKYMSRMLGEQRKAGPDVLVLKFYKSDAPNIVTTVARLCSTSSPSLFAASLVDILKLPQKLPAKTKKLVYQIWKRAQFRESWKKHSIPERRT</sequence>
<protein>
    <submittedName>
        <fullName evidence="2">Ras-associating domain-containing protein</fullName>
    </submittedName>
</protein>
<proteinExistence type="predicted"/>
<reference evidence="2" key="1">
    <citation type="submission" date="2016-11" db="UniProtKB">
        <authorList>
            <consortium name="WormBaseParasite"/>
        </authorList>
    </citation>
    <scope>IDENTIFICATION</scope>
</reference>
<accession>A0A1I7YDT3</accession>
<organism evidence="1 2">
    <name type="scientific">Steinernema glaseri</name>
    <dbReference type="NCBI Taxonomy" id="37863"/>
    <lineage>
        <taxon>Eukaryota</taxon>
        <taxon>Metazoa</taxon>
        <taxon>Ecdysozoa</taxon>
        <taxon>Nematoda</taxon>
        <taxon>Chromadorea</taxon>
        <taxon>Rhabditida</taxon>
        <taxon>Tylenchina</taxon>
        <taxon>Panagrolaimomorpha</taxon>
        <taxon>Strongyloidoidea</taxon>
        <taxon>Steinernematidae</taxon>
        <taxon>Steinernema</taxon>
    </lineage>
</organism>
<dbReference type="WBParaSite" id="L893_g15306.t1">
    <property type="protein sequence ID" value="L893_g15306.t1"/>
    <property type="gene ID" value="L893_g15306"/>
</dbReference>
<keyword evidence="1" id="KW-1185">Reference proteome</keyword>
<dbReference type="AlphaFoldDB" id="A0A1I7YDT3"/>
<evidence type="ECO:0000313" key="1">
    <source>
        <dbReference type="Proteomes" id="UP000095287"/>
    </source>
</evidence>
<evidence type="ECO:0000313" key="2">
    <source>
        <dbReference type="WBParaSite" id="L893_g15306.t1"/>
    </source>
</evidence>
<name>A0A1I7YDT3_9BILA</name>